<dbReference type="Pfam" id="PF13676">
    <property type="entry name" value="TIR_2"/>
    <property type="match status" value="1"/>
</dbReference>
<feature type="compositionally biased region" description="Polar residues" evidence="1">
    <location>
        <begin position="298"/>
        <end position="312"/>
    </location>
</feature>
<protein>
    <submittedName>
        <fullName evidence="3">Toll/interleukin-1 receptor domain-containing protein</fullName>
    </submittedName>
</protein>
<dbReference type="Proteomes" id="UP000290365">
    <property type="component" value="Chromosome"/>
</dbReference>
<dbReference type="SUPFAM" id="SSF52200">
    <property type="entry name" value="Toll/Interleukin receptor TIR domain"/>
    <property type="match status" value="1"/>
</dbReference>
<keyword evidence="4" id="KW-1185">Reference proteome</keyword>
<feature type="domain" description="TIR" evidence="2">
    <location>
        <begin position="334"/>
        <end position="475"/>
    </location>
</feature>
<keyword evidence="3" id="KW-0675">Receptor</keyword>
<dbReference type="KEGG" id="kbs:EPA93_29675"/>
<gene>
    <name evidence="3" type="ORF">EPA93_29675</name>
</gene>
<dbReference type="EMBL" id="CP035758">
    <property type="protein sequence ID" value="QBD79927.1"/>
    <property type="molecule type" value="Genomic_DNA"/>
</dbReference>
<evidence type="ECO:0000313" key="3">
    <source>
        <dbReference type="EMBL" id="QBD79927.1"/>
    </source>
</evidence>
<dbReference type="SUPFAM" id="SSF52467">
    <property type="entry name" value="DHS-like NAD/FAD-binding domain"/>
    <property type="match status" value="1"/>
</dbReference>
<name>A0A4P6JW67_KTERU</name>
<evidence type="ECO:0000259" key="2">
    <source>
        <dbReference type="PROSITE" id="PS50104"/>
    </source>
</evidence>
<sequence length="482" mass="53588">MAVPRSGQTKRTTIAIIAQLLRSRRSVNQPTLLFLGSHTGGLYGNEGLYQFLEAHCSPAFSTLAADEKFGECHTALQGMNPSNRLTWLKASLREAEIPVSLKTAYAELAELLKEGFFSTIISTNLDALLEDALRDARLEETHGYQVRIHGLDSNEDIIRAKGLSAIQIFGSVRREKCTLNLDLDDDPYLKKYLEELLEGEALVLGYDPVWDEPLERAFSGRNHDLIYVDATPPNPGSPLAKTLEKRQGSYLDGAEAEFCHFIHALHESLLGQPAVRPVTVKPGPAPKAQDAPEIASPSGRTITEQNASNKTKPATPLEDETTLKVPSNREGEAKRTKIFISYSREDSKYLDALLKHLNFLKDKGLIAEIWHDRDILPGAVWMKEIEQALTSAKVAIFLVSSDFLSSDSINQIELPPLLKAAYEGKVTLISVIVRPCEFTYSDLKPFRAINDPSFPISALRPHEQEKVWLEVAERVMDLYAGK</sequence>
<dbReference type="GO" id="GO:0007165">
    <property type="term" value="P:signal transduction"/>
    <property type="evidence" value="ECO:0007669"/>
    <property type="project" value="InterPro"/>
</dbReference>
<dbReference type="InterPro" id="IPR029035">
    <property type="entry name" value="DHS-like_NAD/FAD-binding_dom"/>
</dbReference>
<accession>A0A4P6JW67</accession>
<evidence type="ECO:0000256" key="1">
    <source>
        <dbReference type="SAM" id="MobiDB-lite"/>
    </source>
</evidence>
<reference evidence="3 4" key="1">
    <citation type="submission" date="2019-01" db="EMBL/GenBank/DDBJ databases">
        <title>Ktedonosporobacter rubrisoli SCAWS-G2.</title>
        <authorList>
            <person name="Huang Y."/>
            <person name="Yan B."/>
        </authorList>
    </citation>
    <scope>NUCLEOTIDE SEQUENCE [LARGE SCALE GENOMIC DNA]</scope>
    <source>
        <strain evidence="3 4">SCAWS-G2</strain>
    </source>
</reference>
<dbReference type="OrthoDB" id="530017at2"/>
<dbReference type="InterPro" id="IPR000157">
    <property type="entry name" value="TIR_dom"/>
</dbReference>
<dbReference type="AlphaFoldDB" id="A0A4P6JW67"/>
<dbReference type="RefSeq" id="WP_129890993.1">
    <property type="nucleotide sequence ID" value="NZ_CP035758.1"/>
</dbReference>
<proteinExistence type="predicted"/>
<dbReference type="PROSITE" id="PS50104">
    <property type="entry name" value="TIR"/>
    <property type="match status" value="1"/>
</dbReference>
<organism evidence="3 4">
    <name type="scientific">Ktedonosporobacter rubrisoli</name>
    <dbReference type="NCBI Taxonomy" id="2509675"/>
    <lineage>
        <taxon>Bacteria</taxon>
        <taxon>Bacillati</taxon>
        <taxon>Chloroflexota</taxon>
        <taxon>Ktedonobacteria</taxon>
        <taxon>Ktedonobacterales</taxon>
        <taxon>Ktedonosporobacteraceae</taxon>
        <taxon>Ktedonosporobacter</taxon>
    </lineage>
</organism>
<feature type="region of interest" description="Disordered" evidence="1">
    <location>
        <begin position="281"/>
        <end position="329"/>
    </location>
</feature>
<evidence type="ECO:0000313" key="4">
    <source>
        <dbReference type="Proteomes" id="UP000290365"/>
    </source>
</evidence>
<dbReference type="Gene3D" id="3.40.50.10140">
    <property type="entry name" value="Toll/interleukin-1 receptor homology (TIR) domain"/>
    <property type="match status" value="1"/>
</dbReference>
<dbReference type="InterPro" id="IPR035897">
    <property type="entry name" value="Toll_tir_struct_dom_sf"/>
</dbReference>